<proteinExistence type="predicted"/>
<sequence length="149" mass="16420">MVKRTREKWETYEAVIVDGEDVLLLGDHEPEAAAGRVLEGDAGGLGAEDAVDVVAVVQLVVEAVGHPDDLAGIAVLDDNEVVRLEEGAPHLQEIQVPDRRDHDVKLVLEQGSARHGGRGRRAVLHGQRSELFFFFFFFGGRREGRRDCI</sequence>
<evidence type="ECO:0000313" key="2">
    <source>
        <dbReference type="Proteomes" id="UP001055439"/>
    </source>
</evidence>
<dbReference type="Proteomes" id="UP001055439">
    <property type="component" value="Chromosome 1"/>
</dbReference>
<evidence type="ECO:0000313" key="1">
    <source>
        <dbReference type="EMBL" id="URD73600.1"/>
    </source>
</evidence>
<protein>
    <submittedName>
        <fullName evidence="1">Uncharacterized protein</fullName>
    </submittedName>
</protein>
<dbReference type="OrthoDB" id="10562671at2759"/>
<gene>
    <name evidence="1" type="ORF">MUK42_25074</name>
</gene>
<dbReference type="EMBL" id="CP097502">
    <property type="protein sequence ID" value="URD73600.1"/>
    <property type="molecule type" value="Genomic_DNA"/>
</dbReference>
<dbReference type="AlphaFoldDB" id="A0A9E7EAI0"/>
<name>A0A9E7EAI0_9LILI</name>
<keyword evidence="2" id="KW-1185">Reference proteome</keyword>
<organism evidence="1 2">
    <name type="scientific">Musa troglodytarum</name>
    <name type="common">fe'i banana</name>
    <dbReference type="NCBI Taxonomy" id="320322"/>
    <lineage>
        <taxon>Eukaryota</taxon>
        <taxon>Viridiplantae</taxon>
        <taxon>Streptophyta</taxon>
        <taxon>Embryophyta</taxon>
        <taxon>Tracheophyta</taxon>
        <taxon>Spermatophyta</taxon>
        <taxon>Magnoliopsida</taxon>
        <taxon>Liliopsida</taxon>
        <taxon>Zingiberales</taxon>
        <taxon>Musaceae</taxon>
        <taxon>Musa</taxon>
    </lineage>
</organism>
<reference evidence="1" key="1">
    <citation type="submission" date="2022-05" db="EMBL/GenBank/DDBJ databases">
        <title>The Musa troglodytarum L. genome provides insights into the mechanism of non-climacteric behaviour and enrichment of carotenoids.</title>
        <authorList>
            <person name="Wang J."/>
        </authorList>
    </citation>
    <scope>NUCLEOTIDE SEQUENCE</scope>
    <source>
        <tissue evidence="1">Leaf</tissue>
    </source>
</reference>
<accession>A0A9E7EAI0</accession>